<evidence type="ECO:0000256" key="2">
    <source>
        <dbReference type="ARBA" id="ARBA00006810"/>
    </source>
</evidence>
<dbReference type="Proteomes" id="UP000184389">
    <property type="component" value="Unassembled WGS sequence"/>
</dbReference>
<evidence type="ECO:0000256" key="9">
    <source>
        <dbReference type="ARBA" id="ARBA00023136"/>
    </source>
</evidence>
<dbReference type="STRING" id="1123281.SAMN02745180_00309"/>
<comment type="function">
    <text evidence="11 12">Key component of the proton channel; it plays a direct role in the translocation of protons across the membrane.</text>
</comment>
<dbReference type="CDD" id="cd00310">
    <property type="entry name" value="ATP-synt_Fo_a_6"/>
    <property type="match status" value="1"/>
</dbReference>
<keyword evidence="6 11" id="KW-0375">Hydrogen ion transport</keyword>
<evidence type="ECO:0000256" key="12">
    <source>
        <dbReference type="RuleBase" id="RU000483"/>
    </source>
</evidence>
<evidence type="ECO:0000256" key="11">
    <source>
        <dbReference type="HAMAP-Rule" id="MF_01393"/>
    </source>
</evidence>
<dbReference type="GO" id="GO:0042777">
    <property type="term" value="P:proton motive force-driven plasma membrane ATP synthesis"/>
    <property type="evidence" value="ECO:0007669"/>
    <property type="project" value="TreeGrafter"/>
</dbReference>
<evidence type="ECO:0000256" key="1">
    <source>
        <dbReference type="ARBA" id="ARBA00004141"/>
    </source>
</evidence>
<keyword evidence="10 11" id="KW-0066">ATP synthesis</keyword>
<dbReference type="RefSeq" id="WP_199228944.1">
    <property type="nucleotide sequence ID" value="NZ_FQXR01000002.1"/>
</dbReference>
<dbReference type="InterPro" id="IPR000568">
    <property type="entry name" value="ATP_synth_F0_asu"/>
</dbReference>
<dbReference type="InterPro" id="IPR045082">
    <property type="entry name" value="ATP_syn_F0_a_bact/chloroplast"/>
</dbReference>
<comment type="subcellular location">
    <subcellularLocation>
        <location evidence="11 12">Cell membrane</location>
        <topology evidence="11 12">Multi-pass membrane protein</topology>
    </subcellularLocation>
    <subcellularLocation>
        <location evidence="1">Membrane</location>
        <topology evidence="1">Multi-pass membrane protein</topology>
    </subcellularLocation>
</comment>
<name>A0A1M5SXJ6_9FIRM</name>
<dbReference type="GO" id="GO:0046933">
    <property type="term" value="F:proton-transporting ATP synthase activity, rotational mechanism"/>
    <property type="evidence" value="ECO:0007669"/>
    <property type="project" value="UniProtKB-UniRule"/>
</dbReference>
<evidence type="ECO:0000256" key="3">
    <source>
        <dbReference type="ARBA" id="ARBA00022448"/>
    </source>
</evidence>
<reference evidence="13 14" key="1">
    <citation type="submission" date="2016-11" db="EMBL/GenBank/DDBJ databases">
        <authorList>
            <person name="Jaros S."/>
            <person name="Januszkiewicz K."/>
            <person name="Wedrychowicz H."/>
        </authorList>
    </citation>
    <scope>NUCLEOTIDE SEQUENCE [LARGE SCALE GENOMIC DNA]</scope>
    <source>
        <strain evidence="13 14">DSM 13106</strain>
    </source>
</reference>
<dbReference type="NCBIfam" id="TIGR01131">
    <property type="entry name" value="ATP_synt_6_or_A"/>
    <property type="match status" value="1"/>
</dbReference>
<dbReference type="GO" id="GO:0005886">
    <property type="term" value="C:plasma membrane"/>
    <property type="evidence" value="ECO:0007669"/>
    <property type="project" value="UniProtKB-SubCell"/>
</dbReference>
<evidence type="ECO:0000256" key="8">
    <source>
        <dbReference type="ARBA" id="ARBA00023065"/>
    </source>
</evidence>
<feature type="transmembrane region" description="Helical" evidence="11">
    <location>
        <begin position="165"/>
        <end position="190"/>
    </location>
</feature>
<dbReference type="GO" id="GO:0045259">
    <property type="term" value="C:proton-transporting ATP synthase complex"/>
    <property type="evidence" value="ECO:0007669"/>
    <property type="project" value="UniProtKB-KW"/>
</dbReference>
<evidence type="ECO:0000256" key="5">
    <source>
        <dbReference type="ARBA" id="ARBA00022692"/>
    </source>
</evidence>
<keyword evidence="8 11" id="KW-0406">Ion transport</keyword>
<organism evidence="13 14">
    <name type="scientific">Sporanaerobacter acetigenes DSM 13106</name>
    <dbReference type="NCBI Taxonomy" id="1123281"/>
    <lineage>
        <taxon>Bacteria</taxon>
        <taxon>Bacillati</taxon>
        <taxon>Bacillota</taxon>
        <taxon>Tissierellia</taxon>
        <taxon>Tissierellales</taxon>
        <taxon>Sporanaerobacteraceae</taxon>
        <taxon>Sporanaerobacter</taxon>
    </lineage>
</organism>
<dbReference type="PANTHER" id="PTHR42823:SF3">
    <property type="entry name" value="ATP SYNTHASE SUBUNIT A, CHLOROPLASTIC"/>
    <property type="match status" value="1"/>
</dbReference>
<protein>
    <recommendedName>
        <fullName evidence="11 12">ATP synthase subunit a</fullName>
    </recommendedName>
    <alternativeName>
        <fullName evidence="11">ATP synthase F0 sector subunit a</fullName>
    </alternativeName>
    <alternativeName>
        <fullName evidence="11">F-ATPase subunit 6</fullName>
    </alternativeName>
</protein>
<keyword evidence="11" id="KW-1003">Cell membrane</keyword>
<dbReference type="SUPFAM" id="SSF81336">
    <property type="entry name" value="F1F0 ATP synthase subunit A"/>
    <property type="match status" value="1"/>
</dbReference>
<dbReference type="AlphaFoldDB" id="A0A1M5SXJ6"/>
<feature type="transmembrane region" description="Helical" evidence="11">
    <location>
        <begin position="20"/>
        <end position="37"/>
    </location>
</feature>
<dbReference type="PROSITE" id="PS00449">
    <property type="entry name" value="ATPASE_A"/>
    <property type="match status" value="1"/>
</dbReference>
<keyword evidence="5 11" id="KW-0812">Transmembrane</keyword>
<feature type="transmembrane region" description="Helical" evidence="11">
    <location>
        <begin position="196"/>
        <end position="218"/>
    </location>
</feature>
<accession>A0A1M5SXJ6</accession>
<dbReference type="InterPro" id="IPR023011">
    <property type="entry name" value="ATP_synth_F0_asu_AS"/>
</dbReference>
<evidence type="ECO:0000256" key="10">
    <source>
        <dbReference type="ARBA" id="ARBA00023310"/>
    </source>
</evidence>
<dbReference type="PANTHER" id="PTHR42823">
    <property type="entry name" value="ATP SYNTHASE SUBUNIT A, CHLOROPLASTIC"/>
    <property type="match status" value="1"/>
</dbReference>
<dbReference type="Gene3D" id="1.20.120.220">
    <property type="entry name" value="ATP synthase, F0 complex, subunit A"/>
    <property type="match status" value="1"/>
</dbReference>
<evidence type="ECO:0000256" key="6">
    <source>
        <dbReference type="ARBA" id="ARBA00022781"/>
    </source>
</evidence>
<evidence type="ECO:0000313" key="14">
    <source>
        <dbReference type="Proteomes" id="UP000184389"/>
    </source>
</evidence>
<sequence>MKIEIYMKLFGKDIVVPDSVVNSWIVVIILTIFALVVNSKIKKAKVDEKPSKFLNVVEALIQGIDGLVESTMGPKNMFFAPYITTLVLYLLVANLFGLLGFTPPTSDYSVTLTLALMTFALTQFYRAKSKGFVGFFKSFTEPLPLLTPLNVIDEFANPISLSFRLFGNVLSGVIIMSLVYSALGYFAPILTPVMHAYFDVFSGILQTFIFSMLTMIFISSAME</sequence>
<proteinExistence type="inferred from homology"/>
<evidence type="ECO:0000313" key="13">
    <source>
        <dbReference type="EMBL" id="SHH42978.1"/>
    </source>
</evidence>
<dbReference type="InterPro" id="IPR035908">
    <property type="entry name" value="F0_ATP_A_sf"/>
</dbReference>
<evidence type="ECO:0000256" key="4">
    <source>
        <dbReference type="ARBA" id="ARBA00022547"/>
    </source>
</evidence>
<dbReference type="HAMAP" id="MF_01393">
    <property type="entry name" value="ATP_synth_a_bact"/>
    <property type="match status" value="1"/>
</dbReference>
<keyword evidence="4 11" id="KW-0138">CF(0)</keyword>
<evidence type="ECO:0000256" key="7">
    <source>
        <dbReference type="ARBA" id="ARBA00022989"/>
    </source>
</evidence>
<keyword evidence="3 11" id="KW-0813">Transport</keyword>
<feature type="transmembrane region" description="Helical" evidence="11">
    <location>
        <begin position="108"/>
        <end position="127"/>
    </location>
</feature>
<dbReference type="PRINTS" id="PR00123">
    <property type="entry name" value="ATPASEA"/>
</dbReference>
<gene>
    <name evidence="11" type="primary">atpB</name>
    <name evidence="13" type="ORF">SAMN02745180_00309</name>
</gene>
<keyword evidence="9 11" id="KW-0472">Membrane</keyword>
<keyword evidence="14" id="KW-1185">Reference proteome</keyword>
<dbReference type="Pfam" id="PF00119">
    <property type="entry name" value="ATP-synt_A"/>
    <property type="match status" value="1"/>
</dbReference>
<feature type="transmembrane region" description="Helical" evidence="11">
    <location>
        <begin position="79"/>
        <end position="102"/>
    </location>
</feature>
<dbReference type="EMBL" id="FQXR01000002">
    <property type="protein sequence ID" value="SHH42978.1"/>
    <property type="molecule type" value="Genomic_DNA"/>
</dbReference>
<keyword evidence="7 11" id="KW-1133">Transmembrane helix</keyword>
<comment type="similarity">
    <text evidence="2 11 12">Belongs to the ATPase A chain family.</text>
</comment>